<dbReference type="AlphaFoldDB" id="A0A2U1AXP1"/>
<proteinExistence type="predicted"/>
<keyword evidence="1" id="KW-0813">Transport</keyword>
<feature type="binding site" description="covalent" evidence="6">
    <location>
        <position position="90"/>
    </location>
    <ligand>
        <name>heme c</name>
        <dbReference type="ChEBI" id="CHEBI:61717"/>
    </ligand>
</feature>
<feature type="signal peptide" evidence="7">
    <location>
        <begin position="1"/>
        <end position="15"/>
    </location>
</feature>
<feature type="binding site" description="covalent" evidence="6">
    <location>
        <position position="135"/>
    </location>
    <ligand>
        <name>heme c</name>
        <dbReference type="ChEBI" id="CHEBI:61717"/>
    </ligand>
</feature>
<evidence type="ECO:0000259" key="8">
    <source>
        <dbReference type="PROSITE" id="PS51007"/>
    </source>
</evidence>
<dbReference type="InterPro" id="IPR009056">
    <property type="entry name" value="Cyt_c-like_dom"/>
</dbReference>
<name>A0A2U1AXP1_9BACT</name>
<evidence type="ECO:0000313" key="9">
    <source>
        <dbReference type="EMBL" id="PVY41196.1"/>
    </source>
</evidence>
<dbReference type="InterPro" id="IPR036909">
    <property type="entry name" value="Cyt_c-like_dom_sf"/>
</dbReference>
<feature type="domain" description="Cytochrome c" evidence="8">
    <location>
        <begin position="72"/>
        <end position="157"/>
    </location>
</feature>
<dbReference type="PROSITE" id="PS51007">
    <property type="entry name" value="CYTC"/>
    <property type="match status" value="1"/>
</dbReference>
<dbReference type="PRINTS" id="PR00606">
    <property type="entry name" value="CYTCHROMECID"/>
</dbReference>
<dbReference type="Proteomes" id="UP000245466">
    <property type="component" value="Unassembled WGS sequence"/>
</dbReference>
<feature type="chain" id="PRO_5015599989" evidence="7">
    <location>
        <begin position="16"/>
        <end position="157"/>
    </location>
</feature>
<dbReference type="SUPFAM" id="SSF46626">
    <property type="entry name" value="Cytochrome c"/>
    <property type="match status" value="1"/>
</dbReference>
<dbReference type="Gene3D" id="1.10.760.10">
    <property type="entry name" value="Cytochrome c-like domain"/>
    <property type="match status" value="1"/>
</dbReference>
<dbReference type="EMBL" id="QEKI01000005">
    <property type="protein sequence ID" value="PVY41196.1"/>
    <property type="molecule type" value="Genomic_DNA"/>
</dbReference>
<dbReference type="PROSITE" id="PS51257">
    <property type="entry name" value="PROKAR_LIPOPROTEIN"/>
    <property type="match status" value="1"/>
</dbReference>
<reference evidence="9 10" key="1">
    <citation type="submission" date="2018-04" db="EMBL/GenBank/DDBJ databases">
        <title>Genomic Encyclopedia of Type Strains, Phase IV (KMG-IV): sequencing the most valuable type-strain genomes for metagenomic binning, comparative biology and taxonomic classification.</title>
        <authorList>
            <person name="Goeker M."/>
        </authorList>
    </citation>
    <scope>NUCLEOTIDE SEQUENCE [LARGE SCALE GENOMIC DNA]</scope>
    <source>
        <strain evidence="9 10">DSM 100231</strain>
    </source>
</reference>
<dbReference type="GO" id="GO:0005506">
    <property type="term" value="F:iron ion binding"/>
    <property type="evidence" value="ECO:0007669"/>
    <property type="project" value="InterPro"/>
</dbReference>
<evidence type="ECO:0000313" key="10">
    <source>
        <dbReference type="Proteomes" id="UP000245466"/>
    </source>
</evidence>
<feature type="binding site" description="covalent" evidence="6">
    <location>
        <position position="86"/>
    </location>
    <ligand>
        <name>heme c</name>
        <dbReference type="ChEBI" id="CHEBI:61717"/>
    </ligand>
</feature>
<keyword evidence="7" id="KW-0732">Signal</keyword>
<comment type="PTM">
    <text evidence="6">Binds 1 heme c group covalently per subunit.</text>
</comment>
<evidence type="ECO:0000256" key="5">
    <source>
        <dbReference type="ARBA" id="ARBA00023004"/>
    </source>
</evidence>
<keyword evidence="10" id="KW-1185">Reference proteome</keyword>
<organism evidence="9 10">
    <name type="scientific">Pontibacter virosus</name>
    <dbReference type="NCBI Taxonomy" id="1765052"/>
    <lineage>
        <taxon>Bacteria</taxon>
        <taxon>Pseudomonadati</taxon>
        <taxon>Bacteroidota</taxon>
        <taxon>Cytophagia</taxon>
        <taxon>Cytophagales</taxon>
        <taxon>Hymenobacteraceae</taxon>
        <taxon>Pontibacter</taxon>
    </lineage>
</organism>
<dbReference type="RefSeq" id="WP_116543145.1">
    <property type="nucleotide sequence ID" value="NZ_QEKI01000005.1"/>
</dbReference>
<sequence>MKNMIMLLGCCALLAACNSGDESTTTEDRQIGNSEVDSTAAAAVNAAIRQPEVDTSIMNIGTDRTAGATSTQSTVKGEKLIAQSDCMACHRVDEKLVGPSYTEVARKYEATDKNIDYLASKIIEGGAGVWGEIPMAAHPNISREDAREMARYIVSLR</sequence>
<comment type="caution">
    <text evidence="9">The sequence shown here is derived from an EMBL/GenBank/DDBJ whole genome shotgun (WGS) entry which is preliminary data.</text>
</comment>
<evidence type="ECO:0000256" key="3">
    <source>
        <dbReference type="ARBA" id="ARBA00022723"/>
    </source>
</evidence>
<keyword evidence="2 6" id="KW-0349">Heme</keyword>
<evidence type="ECO:0000256" key="1">
    <source>
        <dbReference type="ARBA" id="ARBA00022448"/>
    </source>
</evidence>
<accession>A0A2U1AXP1</accession>
<evidence type="ECO:0000256" key="7">
    <source>
        <dbReference type="SAM" id="SignalP"/>
    </source>
</evidence>
<dbReference type="Pfam" id="PF00034">
    <property type="entry name" value="Cytochrom_C"/>
    <property type="match status" value="1"/>
</dbReference>
<gene>
    <name evidence="9" type="ORF">C8E01_105122</name>
</gene>
<keyword evidence="3 6" id="KW-0479">Metal-binding</keyword>
<keyword evidence="4" id="KW-0249">Electron transport</keyword>
<evidence type="ECO:0000256" key="2">
    <source>
        <dbReference type="ARBA" id="ARBA00022617"/>
    </source>
</evidence>
<dbReference type="OrthoDB" id="9814063at2"/>
<evidence type="ECO:0000256" key="6">
    <source>
        <dbReference type="PIRSR" id="PIRSR602324-1"/>
    </source>
</evidence>
<keyword evidence="5 6" id="KW-0408">Iron</keyword>
<dbReference type="GO" id="GO:0009055">
    <property type="term" value="F:electron transfer activity"/>
    <property type="evidence" value="ECO:0007669"/>
    <property type="project" value="InterPro"/>
</dbReference>
<dbReference type="GO" id="GO:0020037">
    <property type="term" value="F:heme binding"/>
    <property type="evidence" value="ECO:0007669"/>
    <property type="project" value="InterPro"/>
</dbReference>
<dbReference type="InterPro" id="IPR002324">
    <property type="entry name" value="Cyt_c_ID"/>
</dbReference>
<evidence type="ECO:0000256" key="4">
    <source>
        <dbReference type="ARBA" id="ARBA00022982"/>
    </source>
</evidence>
<protein>
    <submittedName>
        <fullName evidence="9">Cytochrome c</fullName>
    </submittedName>
</protein>